<dbReference type="EMBL" id="JAXIVS010000018">
    <property type="protein sequence ID" value="MDY7232167.1"/>
    <property type="molecule type" value="Genomic_DNA"/>
</dbReference>
<accession>A0ABU5HH56</accession>
<evidence type="ECO:0000313" key="3">
    <source>
        <dbReference type="Proteomes" id="UP001291309"/>
    </source>
</evidence>
<name>A0ABU5HH56_9BACT</name>
<dbReference type="SUPFAM" id="SSF49373">
    <property type="entry name" value="Invasin/intimin cell-adhesion fragments"/>
    <property type="match status" value="1"/>
</dbReference>
<dbReference type="Gene3D" id="2.60.40.1080">
    <property type="match status" value="1"/>
</dbReference>
<dbReference type="Proteomes" id="UP001291309">
    <property type="component" value="Unassembled WGS sequence"/>
</dbReference>
<evidence type="ECO:0000259" key="1">
    <source>
        <dbReference type="Pfam" id="PF02368"/>
    </source>
</evidence>
<dbReference type="Pfam" id="PF02368">
    <property type="entry name" value="Big_2"/>
    <property type="match status" value="1"/>
</dbReference>
<protein>
    <submittedName>
        <fullName evidence="2">Ig-like domain-containing protein</fullName>
    </submittedName>
</protein>
<feature type="domain" description="BIG2" evidence="1">
    <location>
        <begin position="52"/>
        <end position="106"/>
    </location>
</feature>
<keyword evidence="3" id="KW-1185">Reference proteome</keyword>
<proteinExistence type="predicted"/>
<comment type="caution">
    <text evidence="2">The sequence shown here is derived from an EMBL/GenBank/DDBJ whole genome shotgun (WGS) entry which is preliminary data.</text>
</comment>
<evidence type="ECO:0000313" key="2">
    <source>
        <dbReference type="EMBL" id="MDY7232167.1"/>
    </source>
</evidence>
<sequence>MRLHNAWKGVLLVATVSLIGCGDDEAPRLAKVTVTCGPAPVSAGRTANCTASAQDQDGKPFTVSRYQWSSSDETIAKVDAEGLASAFKQGAVSIKASATEGDSTQEGTFSLTIGAPQATVHQGIISSNQTWRASDNPHLVKGAVFVMGSANPVLTLEEGTEVRFEDGAQLIIGDDTDGPGVLRAEGSPSAPILLTAASANPQPGYWQGISVTGQSAQGTVLSNVTIEYAGGIPANSGELEDLFKSLAAGLRVTGGSDAPDNLRPVTVEDVIIQKSQNHGVLLMGAGFKSDSSRLTVRDTAGVAVRASANEVGTLPEDSTLSGNTPNAVQVLEGAVETTQTWPNLGVPYQLTTTLDIGLSIGLLVASTSSPTLTLSPGTELQMPAKSYISVGTRDESGNLVHGKLKAQGTAQAPIRFVPASASPTKGFWSGLFFHGPYGSTLEYATVTHAGLPLFDTLGGGNINVFADLGFFVSNSTLSDSAGCGVAVDVSSGIIADFTAPAIGNVFTNNDGEAQCRK</sequence>
<dbReference type="RefSeq" id="WP_321550881.1">
    <property type="nucleotide sequence ID" value="NZ_JAXIVS010000018.1"/>
</dbReference>
<organism evidence="2 3">
    <name type="scientific">Hyalangium rubrum</name>
    <dbReference type="NCBI Taxonomy" id="3103134"/>
    <lineage>
        <taxon>Bacteria</taxon>
        <taxon>Pseudomonadati</taxon>
        <taxon>Myxococcota</taxon>
        <taxon>Myxococcia</taxon>
        <taxon>Myxococcales</taxon>
        <taxon>Cystobacterineae</taxon>
        <taxon>Archangiaceae</taxon>
        <taxon>Hyalangium</taxon>
    </lineage>
</organism>
<reference evidence="2 3" key="1">
    <citation type="submission" date="2023-12" db="EMBL/GenBank/DDBJ databases">
        <title>the genome sequence of Hyalangium sp. s54d21.</title>
        <authorList>
            <person name="Zhang X."/>
        </authorList>
    </citation>
    <scope>NUCLEOTIDE SEQUENCE [LARGE SCALE GENOMIC DNA]</scope>
    <source>
        <strain evidence="3">s54d21</strain>
    </source>
</reference>
<dbReference type="InterPro" id="IPR003343">
    <property type="entry name" value="Big_2"/>
</dbReference>
<gene>
    <name evidence="2" type="ORF">SYV04_37610</name>
</gene>
<dbReference type="InterPro" id="IPR008964">
    <property type="entry name" value="Invasin/intimin_cell_adhesion"/>
</dbReference>
<dbReference type="PROSITE" id="PS51257">
    <property type="entry name" value="PROKAR_LIPOPROTEIN"/>
    <property type="match status" value="1"/>
</dbReference>